<proteinExistence type="predicted"/>
<accession>A0A7H8UJG4</accession>
<feature type="compositionally biased region" description="Polar residues" evidence="1">
    <location>
        <begin position="1"/>
        <end position="20"/>
    </location>
</feature>
<feature type="region of interest" description="Disordered" evidence="1">
    <location>
        <begin position="123"/>
        <end position="153"/>
    </location>
</feature>
<dbReference type="AlphaFoldDB" id="A0A7H8UJG4"/>
<evidence type="ECO:0000313" key="2">
    <source>
        <dbReference type="EMBL" id="QKZ98827.1"/>
    </source>
</evidence>
<evidence type="ECO:0000313" key="3">
    <source>
        <dbReference type="Proteomes" id="UP000509421"/>
    </source>
</evidence>
<name>A0A7H8UJG4_ENTCL</name>
<sequence>MTTSISNVSARPVQINFTESQKTENAKPETRSPQNVSEWASEKGMLSSVMDMQSARRDEAQAAAVAQRNGGNDVNSQSAMSTVTLSAAGEGDANKSERMASAMPSIMAAQTNITQPNNKAAESKSAVDTSGNTTTNAVGQTRSQPTVAGGTDITGADSVKPTFINVVGPMSQIVLSNKLTVALLESENTQNMSAAKASNRFIESTARSAQKGIEAAEERRDGAIVGGVTAAVAQGGMAVASTNALRKENASLKNNVAVAKNQEFGVTQQKNAIGSAGDNMVMKGQRMDGKVKETMSKTQGEEQLSASQKHLKHNEIQNNTQKVRVVTELGNQLANTTRNITEGAYNVNAAEMQGEADLARADGNQNSELANTHKEVAKKRRILARRLARLLKMCSMRTTARRQPSPSACVNYRLTFPAGAIPPFL</sequence>
<protein>
    <submittedName>
        <fullName evidence="2">Type III secretion system protein</fullName>
    </submittedName>
</protein>
<gene>
    <name evidence="2" type="ORF">HWQ14_14670</name>
</gene>
<feature type="region of interest" description="Disordered" evidence="1">
    <location>
        <begin position="1"/>
        <end position="77"/>
    </location>
</feature>
<dbReference type="Proteomes" id="UP000509421">
    <property type="component" value="Chromosome"/>
</dbReference>
<feature type="compositionally biased region" description="Polar residues" evidence="1">
    <location>
        <begin position="123"/>
        <end position="146"/>
    </location>
</feature>
<organism evidence="2 3">
    <name type="scientific">Enterobacter cloacae</name>
    <dbReference type="NCBI Taxonomy" id="550"/>
    <lineage>
        <taxon>Bacteria</taxon>
        <taxon>Pseudomonadati</taxon>
        <taxon>Pseudomonadota</taxon>
        <taxon>Gammaproteobacteria</taxon>
        <taxon>Enterobacterales</taxon>
        <taxon>Enterobacteriaceae</taxon>
        <taxon>Enterobacter</taxon>
        <taxon>Enterobacter cloacae complex</taxon>
    </lineage>
</organism>
<dbReference type="EMBL" id="CP056117">
    <property type="protein sequence ID" value="QKZ98827.1"/>
    <property type="molecule type" value="Genomic_DNA"/>
</dbReference>
<evidence type="ECO:0000256" key="1">
    <source>
        <dbReference type="SAM" id="MobiDB-lite"/>
    </source>
</evidence>
<feature type="compositionally biased region" description="Basic and acidic residues" evidence="1">
    <location>
        <begin position="21"/>
        <end position="30"/>
    </location>
</feature>
<reference evidence="2 3" key="1">
    <citation type="submission" date="2020-06" db="EMBL/GenBank/DDBJ databases">
        <title>Long-read sequencing of DSM26481-BlokeschLab.</title>
        <authorList>
            <person name="Blokesch M."/>
        </authorList>
    </citation>
    <scope>NUCLEOTIDE SEQUENCE [LARGE SCALE GENOMIC DNA]</scope>
    <source>
        <strain evidence="2 3">DSM 26481</strain>
    </source>
</reference>
<dbReference type="RefSeq" id="WP_176610114.1">
    <property type="nucleotide sequence ID" value="NZ_CP056117.1"/>
</dbReference>